<protein>
    <recommendedName>
        <fullName evidence="4">Methyltransferase family protein</fullName>
    </recommendedName>
</protein>
<dbReference type="InParanoid" id="A0A3M0CS50"/>
<keyword evidence="3" id="KW-1185">Reference proteome</keyword>
<organism evidence="2 3">
    <name type="scientific">Eilatimonas milleporae</name>
    <dbReference type="NCBI Taxonomy" id="911205"/>
    <lineage>
        <taxon>Bacteria</taxon>
        <taxon>Pseudomonadati</taxon>
        <taxon>Pseudomonadota</taxon>
        <taxon>Alphaproteobacteria</taxon>
        <taxon>Kordiimonadales</taxon>
        <taxon>Kordiimonadaceae</taxon>
        <taxon>Eilatimonas</taxon>
    </lineage>
</organism>
<accession>A0A3M0CS50</accession>
<evidence type="ECO:0000313" key="2">
    <source>
        <dbReference type="EMBL" id="RMB12424.1"/>
    </source>
</evidence>
<gene>
    <name evidence="2" type="ORF">BXY39_0920</name>
</gene>
<evidence type="ECO:0008006" key="4">
    <source>
        <dbReference type="Google" id="ProtNLM"/>
    </source>
</evidence>
<name>A0A3M0CS50_9PROT</name>
<dbReference type="Proteomes" id="UP000271227">
    <property type="component" value="Unassembled WGS sequence"/>
</dbReference>
<evidence type="ECO:0000313" key="3">
    <source>
        <dbReference type="Proteomes" id="UP000271227"/>
    </source>
</evidence>
<comment type="caution">
    <text evidence="2">The sequence shown here is derived from an EMBL/GenBank/DDBJ whole genome shotgun (WGS) entry which is preliminary data.</text>
</comment>
<evidence type="ECO:0000256" key="1">
    <source>
        <dbReference type="SAM" id="MobiDB-lite"/>
    </source>
</evidence>
<dbReference type="SUPFAM" id="SSF53335">
    <property type="entry name" value="S-adenosyl-L-methionine-dependent methyltransferases"/>
    <property type="match status" value="1"/>
</dbReference>
<feature type="region of interest" description="Disordered" evidence="1">
    <location>
        <begin position="276"/>
        <end position="307"/>
    </location>
</feature>
<dbReference type="InterPro" id="IPR029063">
    <property type="entry name" value="SAM-dependent_MTases_sf"/>
</dbReference>
<reference evidence="2 3" key="1">
    <citation type="submission" date="2018-10" db="EMBL/GenBank/DDBJ databases">
        <title>Genomic Encyclopedia of Archaeal and Bacterial Type Strains, Phase II (KMG-II): from individual species to whole genera.</title>
        <authorList>
            <person name="Goeker M."/>
        </authorList>
    </citation>
    <scope>NUCLEOTIDE SEQUENCE [LARGE SCALE GENOMIC DNA]</scope>
    <source>
        <strain evidence="2 3">DSM 25217</strain>
    </source>
</reference>
<proteinExistence type="predicted"/>
<dbReference type="OrthoDB" id="1853779at2"/>
<dbReference type="EMBL" id="REFR01000009">
    <property type="protein sequence ID" value="RMB12424.1"/>
    <property type="molecule type" value="Genomic_DNA"/>
</dbReference>
<dbReference type="RefSeq" id="WP_121937599.1">
    <property type="nucleotide sequence ID" value="NZ_REFR01000009.1"/>
</dbReference>
<dbReference type="Gene3D" id="3.40.50.150">
    <property type="entry name" value="Vaccinia Virus protein VP39"/>
    <property type="match status" value="1"/>
</dbReference>
<dbReference type="AlphaFoldDB" id="A0A3M0CS50"/>
<sequence>MAPHIAYSCYVDNSDTSLTELAVWLTALLDLRGVPAKSVFVHAPDITDAALRSMADSRGITLVQAAPLARTAPHITKVQQLGTFSHGDFDEIWLMDAGLAACTAETPEITGFVAAKIADADRPPLGQLRRIFEAAGLDLGETVPPSFPGTRDRLTQHNNVNGRLVIVKRNFMPTLAPFWVKWTRWCLERNDLFKDAEAQLEQVSLALALTELGQQAQLLPLDWNYPGHRRKDRLRDIPAKFFYCATRLDRDGNLSQTGLGTLDASLQPLRRLLRTGAHRHRGPAGPDTAGSDKTGADQAGVDKKGSGKLALPAARSAKTTNAAVRYLVEEFGSKNILEIGLTGAVAARRVRFATYRGLEEDARAAKSAQGALKTAVTAFNGLEALTRVRRADLVLAVNRLVHHPDTRVYLALLKTLALLAKDRLVVAGYEYGPENADDIKYHGPISQHLKGLGLFRDVTIVHQSGEEVVVVANRLPDGEKMTPSLEAHARMLQDCARLSDHPIFQRHMMDITRRQFGFFTQSYIKALEMPWLAARVRDKLSGAHVLDMGSGLSPVPFFLSDHGATVDTVDNSALICTPSNRADWRENGFFDYGRVSAKIRSTQGDILSYTPKDRFAIICGLGLLHQLDAGTRRAVIQRCATWLTPGGHLYLSLHLIPGTDWLWPKKADGSVAAKETHGHATGVLRALAAAGFAMVHQQRYQALPNTAQDLMLVECRRKS</sequence>